<dbReference type="Gene3D" id="3.30.465.10">
    <property type="match status" value="1"/>
</dbReference>
<evidence type="ECO:0000256" key="3">
    <source>
        <dbReference type="ARBA" id="ARBA00023002"/>
    </source>
</evidence>
<dbReference type="InterPro" id="IPR036318">
    <property type="entry name" value="FAD-bd_PCMH-like_sf"/>
</dbReference>
<dbReference type="GO" id="GO:0071949">
    <property type="term" value="F:FAD binding"/>
    <property type="evidence" value="ECO:0007669"/>
    <property type="project" value="InterPro"/>
</dbReference>
<dbReference type="InterPro" id="IPR002346">
    <property type="entry name" value="Mopterin_DH_FAD-bd"/>
</dbReference>
<dbReference type="InterPro" id="IPR051312">
    <property type="entry name" value="Diverse_Substr_Oxidored"/>
</dbReference>
<organism evidence="5 6">
    <name type="scientific">Cupriavidus basilensis</name>
    <dbReference type="NCBI Taxonomy" id="68895"/>
    <lineage>
        <taxon>Bacteria</taxon>
        <taxon>Pseudomonadati</taxon>
        <taxon>Pseudomonadota</taxon>
        <taxon>Betaproteobacteria</taxon>
        <taxon>Burkholderiales</taxon>
        <taxon>Burkholderiaceae</taxon>
        <taxon>Cupriavidus</taxon>
    </lineage>
</organism>
<dbReference type="Pfam" id="PF00941">
    <property type="entry name" value="FAD_binding_5"/>
    <property type="match status" value="1"/>
</dbReference>
<dbReference type="InterPro" id="IPR016167">
    <property type="entry name" value="FAD-bd_PCMH_sub1"/>
</dbReference>
<evidence type="ECO:0000259" key="4">
    <source>
        <dbReference type="PROSITE" id="PS51387"/>
    </source>
</evidence>
<dbReference type="RefSeq" id="WP_043354371.1">
    <property type="nucleotide sequence ID" value="NZ_CP010537.1"/>
</dbReference>
<dbReference type="InterPro" id="IPR036683">
    <property type="entry name" value="CO_DH_flav_C_dom_sf"/>
</dbReference>
<evidence type="ECO:0000313" key="5">
    <source>
        <dbReference type="EMBL" id="AJG22764.1"/>
    </source>
</evidence>
<dbReference type="STRING" id="68895.RR42_s1175"/>
<keyword evidence="1" id="KW-0285">Flavoprotein</keyword>
<name>A0A0C4YL88_9BURK</name>
<feature type="domain" description="FAD-binding PCMH-type" evidence="4">
    <location>
        <begin position="1"/>
        <end position="177"/>
    </location>
</feature>
<evidence type="ECO:0000313" key="6">
    <source>
        <dbReference type="Proteomes" id="UP000031843"/>
    </source>
</evidence>
<dbReference type="GO" id="GO:0016491">
    <property type="term" value="F:oxidoreductase activity"/>
    <property type="evidence" value="ECO:0007669"/>
    <property type="project" value="UniProtKB-KW"/>
</dbReference>
<dbReference type="OrthoDB" id="9793944at2"/>
<dbReference type="SUPFAM" id="SSF56176">
    <property type="entry name" value="FAD-binding/transporter-associated domain-like"/>
    <property type="match status" value="1"/>
</dbReference>
<accession>A0A0C4YL88</accession>
<keyword evidence="6" id="KW-1185">Reference proteome</keyword>
<sequence>MKAAAFTYHAAPTLAATCAELADRTDNAKVMGGGQSMGPMLNLRLTRPDAIYDLSKLAELRTVTLLQDRVRIGAAVTHAQIEDGEFPALRGGMLQSVASGIAYRAIRNRGTIGGSLAHADPAADWVVVLTAVGAQIELASKAGTRIVPMTAFMLGAYTTALTEGELICAVHVPSQPDTARWGYHKLCRKTGEFAEASCAAYFDPSTRFARIALGALDGAPALLRGLANDIAAQGPAALTPQAVLAAVTQATPAKDAIDRKLCCAAVTRCIEQLFN</sequence>
<protein>
    <submittedName>
        <fullName evidence="5">Carbon monoxide dehydrogenase medium chain</fullName>
        <ecNumber evidence="5">1.2.99.2</ecNumber>
    </submittedName>
</protein>
<evidence type="ECO:0000256" key="1">
    <source>
        <dbReference type="ARBA" id="ARBA00022630"/>
    </source>
</evidence>
<dbReference type="InterPro" id="IPR016166">
    <property type="entry name" value="FAD-bd_PCMH"/>
</dbReference>
<dbReference type="PANTHER" id="PTHR42659:SF2">
    <property type="entry name" value="XANTHINE DEHYDROGENASE SUBUNIT C-RELATED"/>
    <property type="match status" value="1"/>
</dbReference>
<dbReference type="InterPro" id="IPR016169">
    <property type="entry name" value="FAD-bd_PCMH_sub2"/>
</dbReference>
<dbReference type="PANTHER" id="PTHR42659">
    <property type="entry name" value="XANTHINE DEHYDROGENASE SUBUNIT C-RELATED"/>
    <property type="match status" value="1"/>
</dbReference>
<gene>
    <name evidence="5" type="ORF">RR42_s1175</name>
</gene>
<dbReference type="EC" id="1.2.99.2" evidence="5"/>
<dbReference type="SUPFAM" id="SSF55447">
    <property type="entry name" value="CO dehydrogenase flavoprotein C-terminal domain-like"/>
    <property type="match status" value="1"/>
</dbReference>
<reference evidence="5 6" key="1">
    <citation type="journal article" date="2015" name="Genome Announc.">
        <title>Complete Genome Sequence of Cupriavidus basilensis 4G11, Isolated from the Oak Ridge Field Research Center Site.</title>
        <authorList>
            <person name="Ray J."/>
            <person name="Waters R.J."/>
            <person name="Skerker J.M."/>
            <person name="Kuehl J.V."/>
            <person name="Price M.N."/>
            <person name="Huang J."/>
            <person name="Chakraborty R."/>
            <person name="Arkin A.P."/>
            <person name="Deutschbauer A."/>
        </authorList>
    </citation>
    <scope>NUCLEOTIDE SEQUENCE [LARGE SCALE GENOMIC DNA]</scope>
    <source>
        <strain evidence="5">4G11</strain>
    </source>
</reference>
<dbReference type="EMBL" id="CP010537">
    <property type="protein sequence ID" value="AJG22764.1"/>
    <property type="molecule type" value="Genomic_DNA"/>
</dbReference>
<dbReference type="Proteomes" id="UP000031843">
    <property type="component" value="Chromosome secondary"/>
</dbReference>
<evidence type="ECO:0000256" key="2">
    <source>
        <dbReference type="ARBA" id="ARBA00022827"/>
    </source>
</evidence>
<dbReference type="KEGG" id="cbw:RR42_s1175"/>
<keyword evidence="2" id="KW-0274">FAD</keyword>
<proteinExistence type="predicted"/>
<dbReference type="PROSITE" id="PS51387">
    <property type="entry name" value="FAD_PCMH"/>
    <property type="match status" value="1"/>
</dbReference>
<dbReference type="Gene3D" id="3.30.43.10">
    <property type="entry name" value="Uridine Diphospho-n-acetylenolpyruvylglucosamine Reductase, domain 2"/>
    <property type="match status" value="1"/>
</dbReference>
<dbReference type="AlphaFoldDB" id="A0A0C4YL88"/>
<keyword evidence="3 5" id="KW-0560">Oxidoreductase</keyword>